<dbReference type="EMBL" id="JBHSAP010000009">
    <property type="protein sequence ID" value="MFC4076737.1"/>
    <property type="molecule type" value="Genomic_DNA"/>
</dbReference>
<evidence type="ECO:0000256" key="2">
    <source>
        <dbReference type="SAM" id="Phobius"/>
    </source>
</evidence>
<feature type="region of interest" description="Disordered" evidence="1">
    <location>
        <begin position="32"/>
        <end position="130"/>
    </location>
</feature>
<evidence type="ECO:0000313" key="3">
    <source>
        <dbReference type="EMBL" id="MFC4076737.1"/>
    </source>
</evidence>
<keyword evidence="2" id="KW-1133">Transmembrane helix</keyword>
<name>A0ABV8JIX0_9BACL</name>
<keyword evidence="2" id="KW-0812">Transmembrane</keyword>
<gene>
    <name evidence="3" type="ORF">ACFOUO_07935</name>
</gene>
<sequence length="155" mass="17642">MKLLDLLSENVGFLIPIILFLGSMLLKAFKDQKNSGGRPANPGKKQPWENPWDVFGGEDDEKETNPFDRKGKMGEGRAVTDAKKQIEERPEIPEDSARRLDPDLMKRSMQTTLKPPKNKKRSPLADLPRAGWKRAIIMKEVLDPPRSRRRGKGVR</sequence>
<proteinExistence type="predicted"/>
<reference evidence="4" key="1">
    <citation type="journal article" date="2019" name="Int. J. Syst. Evol. Microbiol.">
        <title>The Global Catalogue of Microorganisms (GCM) 10K type strain sequencing project: providing services to taxonomists for standard genome sequencing and annotation.</title>
        <authorList>
            <consortium name="The Broad Institute Genomics Platform"/>
            <consortium name="The Broad Institute Genome Sequencing Center for Infectious Disease"/>
            <person name="Wu L."/>
            <person name="Ma J."/>
        </authorList>
    </citation>
    <scope>NUCLEOTIDE SEQUENCE [LARGE SCALE GENOMIC DNA]</scope>
    <source>
        <strain evidence="4">IBRC-M 10813</strain>
    </source>
</reference>
<keyword evidence="2" id="KW-0472">Membrane</keyword>
<keyword evidence="4" id="KW-1185">Reference proteome</keyword>
<feature type="compositionally biased region" description="Basic and acidic residues" evidence="1">
    <location>
        <begin position="63"/>
        <end position="106"/>
    </location>
</feature>
<accession>A0ABV8JIX0</accession>
<feature type="transmembrane region" description="Helical" evidence="2">
    <location>
        <begin position="12"/>
        <end position="29"/>
    </location>
</feature>
<dbReference type="Proteomes" id="UP001595843">
    <property type="component" value="Unassembled WGS sequence"/>
</dbReference>
<protein>
    <submittedName>
        <fullName evidence="3">Uncharacterized protein</fullName>
    </submittedName>
</protein>
<dbReference type="RefSeq" id="WP_380703945.1">
    <property type="nucleotide sequence ID" value="NZ_JBHSAP010000009.1"/>
</dbReference>
<evidence type="ECO:0000313" key="4">
    <source>
        <dbReference type="Proteomes" id="UP001595843"/>
    </source>
</evidence>
<comment type="caution">
    <text evidence="3">The sequence shown here is derived from an EMBL/GenBank/DDBJ whole genome shotgun (WGS) entry which is preliminary data.</text>
</comment>
<evidence type="ECO:0000256" key="1">
    <source>
        <dbReference type="SAM" id="MobiDB-lite"/>
    </source>
</evidence>
<organism evidence="3 4">
    <name type="scientific">Salinithrix halophila</name>
    <dbReference type="NCBI Taxonomy" id="1485204"/>
    <lineage>
        <taxon>Bacteria</taxon>
        <taxon>Bacillati</taxon>
        <taxon>Bacillota</taxon>
        <taxon>Bacilli</taxon>
        <taxon>Bacillales</taxon>
        <taxon>Thermoactinomycetaceae</taxon>
        <taxon>Salinithrix</taxon>
    </lineage>
</organism>